<sequence>MMQQLFGDDLSMSPCSTRHASHLEAPEGASKEASVIDFTDMMFQNLHDHGDISMSNPALHFSVTEVQQTYQDMMCSSQDSHDYIFQQFDKKKTVEKKS</sequence>
<keyword evidence="3" id="KW-1185">Reference proteome</keyword>
<evidence type="ECO:0000256" key="1">
    <source>
        <dbReference type="SAM" id="MobiDB-lite"/>
    </source>
</evidence>
<reference evidence="2" key="2">
    <citation type="submission" date="2022-06" db="UniProtKB">
        <authorList>
            <consortium name="EnsemblMetazoa"/>
        </authorList>
    </citation>
    <scope>IDENTIFICATION</scope>
    <source>
        <strain evidence="2">DF5081</strain>
    </source>
</reference>
<evidence type="ECO:0000313" key="2">
    <source>
        <dbReference type="EnsemblMetazoa" id="CJA43319a.1"/>
    </source>
</evidence>
<dbReference type="Proteomes" id="UP000005237">
    <property type="component" value="Unassembled WGS sequence"/>
</dbReference>
<name>A0A8R1ITK9_CAEJA</name>
<protein>
    <submittedName>
        <fullName evidence="2">Uncharacterized protein</fullName>
    </submittedName>
</protein>
<feature type="region of interest" description="Disordered" evidence="1">
    <location>
        <begin position="1"/>
        <end position="31"/>
    </location>
</feature>
<dbReference type="AlphaFoldDB" id="A0A8R1ITK9"/>
<reference evidence="3" key="1">
    <citation type="submission" date="2010-08" db="EMBL/GenBank/DDBJ databases">
        <authorList>
            <consortium name="Caenorhabditis japonica Sequencing Consortium"/>
            <person name="Wilson R.K."/>
        </authorList>
    </citation>
    <scope>NUCLEOTIDE SEQUENCE [LARGE SCALE GENOMIC DNA]</scope>
    <source>
        <strain evidence="3">DF5081</strain>
    </source>
</reference>
<proteinExistence type="predicted"/>
<evidence type="ECO:0000313" key="3">
    <source>
        <dbReference type="Proteomes" id="UP000005237"/>
    </source>
</evidence>
<accession>A0A8R1ITK9</accession>
<organism evidence="2 3">
    <name type="scientific">Caenorhabditis japonica</name>
    <dbReference type="NCBI Taxonomy" id="281687"/>
    <lineage>
        <taxon>Eukaryota</taxon>
        <taxon>Metazoa</taxon>
        <taxon>Ecdysozoa</taxon>
        <taxon>Nematoda</taxon>
        <taxon>Chromadorea</taxon>
        <taxon>Rhabditida</taxon>
        <taxon>Rhabditina</taxon>
        <taxon>Rhabditomorpha</taxon>
        <taxon>Rhabditoidea</taxon>
        <taxon>Rhabditidae</taxon>
        <taxon>Peloderinae</taxon>
        <taxon>Caenorhabditis</taxon>
    </lineage>
</organism>
<dbReference type="EnsemblMetazoa" id="CJA43319a.1">
    <property type="protein sequence ID" value="CJA43319a.1"/>
    <property type="gene ID" value="WBGene00219167"/>
</dbReference>